<dbReference type="AlphaFoldDB" id="A0A6A4XRR6"/>
<dbReference type="OrthoDB" id="79109at2759"/>
<keyword evidence="2" id="KW-1133">Transmembrane helix</keyword>
<evidence type="ECO:0000256" key="2">
    <source>
        <dbReference type="SAM" id="Phobius"/>
    </source>
</evidence>
<dbReference type="PROSITE" id="PS50011">
    <property type="entry name" value="PROTEIN_KINASE_DOM"/>
    <property type="match status" value="1"/>
</dbReference>
<dbReference type="SUPFAM" id="SSF56112">
    <property type="entry name" value="Protein kinase-like (PK-like)"/>
    <property type="match status" value="1"/>
</dbReference>
<dbReference type="Gene3D" id="3.30.200.20">
    <property type="entry name" value="Phosphorylase Kinase, domain 1"/>
    <property type="match status" value="1"/>
</dbReference>
<comment type="caution">
    <text evidence="4">The sequence shown here is derived from an EMBL/GenBank/DDBJ whole genome shotgun (WGS) entry which is preliminary data.</text>
</comment>
<reference evidence="4" key="1">
    <citation type="submission" date="2019-06" db="EMBL/GenBank/DDBJ databases">
        <title>Genomics analysis of Aphanomyces spp. identifies a new class of oomycete effector associated with host adaptation.</title>
        <authorList>
            <person name="Gaulin E."/>
        </authorList>
    </citation>
    <scope>NUCLEOTIDE SEQUENCE</scope>
    <source>
        <strain evidence="4">CBS 578.67</strain>
    </source>
</reference>
<keyword evidence="2" id="KW-0812">Transmembrane</keyword>
<dbReference type="PANTHER" id="PTHR44329">
    <property type="entry name" value="SERINE/THREONINE-PROTEIN KINASE TNNI3K-RELATED"/>
    <property type="match status" value="1"/>
</dbReference>
<dbReference type="SMART" id="SM00220">
    <property type="entry name" value="S_TKc"/>
    <property type="match status" value="1"/>
</dbReference>
<dbReference type="Pfam" id="PF07714">
    <property type="entry name" value="PK_Tyr_Ser-Thr"/>
    <property type="match status" value="1"/>
</dbReference>
<dbReference type="Gene3D" id="1.10.510.10">
    <property type="entry name" value="Transferase(Phosphotransferase) domain 1"/>
    <property type="match status" value="1"/>
</dbReference>
<proteinExistence type="predicted"/>
<feature type="domain" description="Protein kinase" evidence="3">
    <location>
        <begin position="236"/>
        <end position="377"/>
    </location>
</feature>
<feature type="compositionally biased region" description="Polar residues" evidence="1">
    <location>
        <begin position="192"/>
        <end position="202"/>
    </location>
</feature>
<organism evidence="4">
    <name type="scientific">Aphanomyces stellatus</name>
    <dbReference type="NCBI Taxonomy" id="120398"/>
    <lineage>
        <taxon>Eukaryota</taxon>
        <taxon>Sar</taxon>
        <taxon>Stramenopiles</taxon>
        <taxon>Oomycota</taxon>
        <taxon>Saprolegniomycetes</taxon>
        <taxon>Saprolegniales</taxon>
        <taxon>Verrucalvaceae</taxon>
        <taxon>Aphanomyces</taxon>
    </lineage>
</organism>
<dbReference type="InterPro" id="IPR011009">
    <property type="entry name" value="Kinase-like_dom_sf"/>
</dbReference>
<dbReference type="PROSITE" id="PS00108">
    <property type="entry name" value="PROTEIN_KINASE_ST"/>
    <property type="match status" value="1"/>
</dbReference>
<keyword evidence="2" id="KW-0472">Membrane</keyword>
<dbReference type="EMBL" id="VJMH01007065">
    <property type="protein sequence ID" value="KAF0685632.1"/>
    <property type="molecule type" value="Genomic_DNA"/>
</dbReference>
<name>A0A6A4XRR6_9STRA</name>
<dbReference type="InterPro" id="IPR051681">
    <property type="entry name" value="Ser/Thr_Kinases-Pseudokinases"/>
</dbReference>
<dbReference type="GO" id="GO:0005524">
    <property type="term" value="F:ATP binding"/>
    <property type="evidence" value="ECO:0007669"/>
    <property type="project" value="InterPro"/>
</dbReference>
<dbReference type="PANTHER" id="PTHR44329:SF214">
    <property type="entry name" value="PROTEIN KINASE DOMAIN-CONTAINING PROTEIN"/>
    <property type="match status" value="1"/>
</dbReference>
<feature type="region of interest" description="Disordered" evidence="1">
    <location>
        <begin position="186"/>
        <end position="211"/>
    </location>
</feature>
<feature type="non-terminal residue" evidence="4">
    <location>
        <position position="377"/>
    </location>
</feature>
<dbReference type="GO" id="GO:0004674">
    <property type="term" value="F:protein serine/threonine kinase activity"/>
    <property type="evidence" value="ECO:0007669"/>
    <property type="project" value="TreeGrafter"/>
</dbReference>
<evidence type="ECO:0000256" key="1">
    <source>
        <dbReference type="SAM" id="MobiDB-lite"/>
    </source>
</evidence>
<accession>A0A6A4XRR6</accession>
<evidence type="ECO:0000259" key="3">
    <source>
        <dbReference type="PROSITE" id="PS50011"/>
    </source>
</evidence>
<protein>
    <recommendedName>
        <fullName evidence="3">Protein kinase domain-containing protein</fullName>
    </recommendedName>
</protein>
<dbReference type="InterPro" id="IPR000719">
    <property type="entry name" value="Prot_kinase_dom"/>
</dbReference>
<gene>
    <name evidence="4" type="ORF">As57867_022444</name>
</gene>
<feature type="transmembrane region" description="Helical" evidence="2">
    <location>
        <begin position="143"/>
        <end position="163"/>
    </location>
</feature>
<sequence>MDVCKIGMDSIIDVFQNGSFYSDCPTSVFVMLRAFTFDSSNRTGICNIRGCWYTFPSVAKFIENMQGKCTITDIATKKIIPADDINCTNPAPIVWPPSMTPFPVQSSPTTTLPIGTVPLPNPTLLLPSTSTPKPTPPASHSTVTIGVIAAVVVVVLLSALAFWRFRGRKRRQDLATTAPHIDFHVLEDPKQFPSQHTSGTGTTEHKSTGVMSSIGGLSGDEDMELLTMWNLPPQDLELKKRLAEGAFGEVWLATYLGGNVAVKTLLKHRSSMKDVKVFIEEIKLMAKMADCPAIVQFVGVSFHRIIDIKLVTEFMGGGDLRSVLQASDDVSFPLLQKVECALRVADALVFLHTMDPKVIHRDLKSRNVLMDAEKGAK</sequence>
<dbReference type="InterPro" id="IPR001245">
    <property type="entry name" value="Ser-Thr/Tyr_kinase_cat_dom"/>
</dbReference>
<dbReference type="InterPro" id="IPR008271">
    <property type="entry name" value="Ser/Thr_kinase_AS"/>
</dbReference>
<evidence type="ECO:0000313" key="4">
    <source>
        <dbReference type="EMBL" id="KAF0685632.1"/>
    </source>
</evidence>